<dbReference type="InterPro" id="IPR016032">
    <property type="entry name" value="Sig_transdc_resp-reg_C-effctor"/>
</dbReference>
<dbReference type="InterPro" id="IPR001789">
    <property type="entry name" value="Sig_transdc_resp-reg_receiver"/>
</dbReference>
<dbReference type="InterPro" id="IPR039420">
    <property type="entry name" value="WalR-like"/>
</dbReference>
<dbReference type="SMART" id="SM00862">
    <property type="entry name" value="Trans_reg_C"/>
    <property type="match status" value="1"/>
</dbReference>
<dbReference type="GO" id="GO:0006355">
    <property type="term" value="P:regulation of DNA-templated transcription"/>
    <property type="evidence" value="ECO:0007669"/>
    <property type="project" value="InterPro"/>
</dbReference>
<evidence type="ECO:0000313" key="10">
    <source>
        <dbReference type="EMBL" id="MBC9813554.1"/>
    </source>
</evidence>
<dbReference type="GO" id="GO:0000976">
    <property type="term" value="F:transcription cis-regulatory region binding"/>
    <property type="evidence" value="ECO:0007669"/>
    <property type="project" value="TreeGrafter"/>
</dbReference>
<dbReference type="SUPFAM" id="SSF52172">
    <property type="entry name" value="CheY-like"/>
    <property type="match status" value="1"/>
</dbReference>
<dbReference type="GO" id="GO:0000156">
    <property type="term" value="F:phosphorelay response regulator activity"/>
    <property type="evidence" value="ECO:0007669"/>
    <property type="project" value="TreeGrafter"/>
</dbReference>
<dbReference type="PROSITE" id="PS51755">
    <property type="entry name" value="OMPR_PHOB"/>
    <property type="match status" value="1"/>
</dbReference>
<reference evidence="10" key="1">
    <citation type="submission" date="2020-09" db="EMBL/GenBank/DDBJ databases">
        <title>Taishania pollutisoli gen. nov., sp. nov., Isolated from Tetrabromobisphenol A-Contaminated Soil.</title>
        <authorList>
            <person name="Chen Q."/>
        </authorList>
    </citation>
    <scope>NUCLEOTIDE SEQUENCE</scope>
    <source>
        <strain evidence="10">CZZ-1</strain>
    </source>
</reference>
<dbReference type="Pfam" id="PF00486">
    <property type="entry name" value="Trans_reg_C"/>
    <property type="match status" value="1"/>
</dbReference>
<protein>
    <submittedName>
        <fullName evidence="10">Response regulator transcription factor</fullName>
    </submittedName>
</protein>
<keyword evidence="4 7" id="KW-0238">DNA-binding</keyword>
<accession>A0A8J6TTX8</accession>
<keyword evidence="3" id="KW-0805">Transcription regulation</keyword>
<dbReference type="SUPFAM" id="SSF46894">
    <property type="entry name" value="C-terminal effector domain of the bipartite response regulators"/>
    <property type="match status" value="1"/>
</dbReference>
<dbReference type="GO" id="GO:0032993">
    <property type="term" value="C:protein-DNA complex"/>
    <property type="evidence" value="ECO:0007669"/>
    <property type="project" value="TreeGrafter"/>
</dbReference>
<evidence type="ECO:0000259" key="8">
    <source>
        <dbReference type="PROSITE" id="PS50110"/>
    </source>
</evidence>
<keyword evidence="1 6" id="KW-0597">Phosphoprotein</keyword>
<keyword evidence="11" id="KW-1185">Reference proteome</keyword>
<dbReference type="CDD" id="cd17574">
    <property type="entry name" value="REC_OmpR"/>
    <property type="match status" value="1"/>
</dbReference>
<evidence type="ECO:0000256" key="6">
    <source>
        <dbReference type="PROSITE-ProRule" id="PRU00169"/>
    </source>
</evidence>
<dbReference type="InterPro" id="IPR001867">
    <property type="entry name" value="OmpR/PhoB-type_DNA-bd"/>
</dbReference>
<evidence type="ECO:0000256" key="7">
    <source>
        <dbReference type="PROSITE-ProRule" id="PRU01091"/>
    </source>
</evidence>
<comment type="caution">
    <text evidence="10">The sequence shown here is derived from an EMBL/GenBank/DDBJ whole genome shotgun (WGS) entry which is preliminary data.</text>
</comment>
<dbReference type="GO" id="GO:0005829">
    <property type="term" value="C:cytosol"/>
    <property type="evidence" value="ECO:0007669"/>
    <property type="project" value="TreeGrafter"/>
</dbReference>
<name>A0A8J6TTX8_9FLAO</name>
<gene>
    <name evidence="10" type="ORF">H9Y05_13845</name>
</gene>
<feature type="domain" description="Response regulatory" evidence="8">
    <location>
        <begin position="7"/>
        <end position="123"/>
    </location>
</feature>
<dbReference type="CDD" id="cd00383">
    <property type="entry name" value="trans_reg_C"/>
    <property type="match status" value="1"/>
</dbReference>
<dbReference type="Gene3D" id="1.10.10.10">
    <property type="entry name" value="Winged helix-like DNA-binding domain superfamily/Winged helix DNA-binding domain"/>
    <property type="match status" value="1"/>
</dbReference>
<dbReference type="InterPro" id="IPR011006">
    <property type="entry name" value="CheY-like_superfamily"/>
</dbReference>
<evidence type="ECO:0000256" key="3">
    <source>
        <dbReference type="ARBA" id="ARBA00023015"/>
    </source>
</evidence>
<dbReference type="Gene3D" id="3.40.50.2300">
    <property type="match status" value="1"/>
</dbReference>
<sequence length="228" mass="25948">MASKNHTILLVDDEQDILKMLSYNIEKEGYKVYCAEDGEKAVELTKLHTPSLILMDLMMPKMDGIEACQIIRELPGIKQPLITFLTSRSEDYSQIAGFSAGGDDYITKPIRPRLLMSKIESLLRRYDLNGEQNIAAAAGALVVNREKFFIEFKGEKITLPKKEFELLEMLANNPGKVYTRDQILAQVWGDETIVGERTIDVHIRKLREKLGNDYIRTIKGVGYTFKES</sequence>
<evidence type="ECO:0000259" key="9">
    <source>
        <dbReference type="PROSITE" id="PS51755"/>
    </source>
</evidence>
<keyword evidence="5" id="KW-0804">Transcription</keyword>
<evidence type="ECO:0000256" key="2">
    <source>
        <dbReference type="ARBA" id="ARBA00023012"/>
    </source>
</evidence>
<evidence type="ECO:0000256" key="1">
    <source>
        <dbReference type="ARBA" id="ARBA00022553"/>
    </source>
</evidence>
<feature type="modified residue" description="4-aspartylphosphate" evidence="6">
    <location>
        <position position="56"/>
    </location>
</feature>
<dbReference type="RefSeq" id="WP_163491553.1">
    <property type="nucleotide sequence ID" value="NZ_JACVEL010000011.1"/>
</dbReference>
<dbReference type="PANTHER" id="PTHR48111:SF1">
    <property type="entry name" value="TWO-COMPONENT RESPONSE REGULATOR ORR33"/>
    <property type="match status" value="1"/>
</dbReference>
<evidence type="ECO:0000256" key="5">
    <source>
        <dbReference type="ARBA" id="ARBA00023163"/>
    </source>
</evidence>
<dbReference type="PANTHER" id="PTHR48111">
    <property type="entry name" value="REGULATOR OF RPOS"/>
    <property type="match status" value="1"/>
</dbReference>
<evidence type="ECO:0000313" key="11">
    <source>
        <dbReference type="Proteomes" id="UP000652681"/>
    </source>
</evidence>
<dbReference type="InterPro" id="IPR036388">
    <property type="entry name" value="WH-like_DNA-bd_sf"/>
</dbReference>
<dbReference type="SMART" id="SM00448">
    <property type="entry name" value="REC"/>
    <property type="match status" value="1"/>
</dbReference>
<feature type="domain" description="OmpR/PhoB-type" evidence="9">
    <location>
        <begin position="132"/>
        <end position="227"/>
    </location>
</feature>
<keyword evidence="2" id="KW-0902">Two-component regulatory system</keyword>
<dbReference type="Pfam" id="PF00072">
    <property type="entry name" value="Response_reg"/>
    <property type="match status" value="1"/>
</dbReference>
<dbReference type="EMBL" id="JACVEL010000011">
    <property type="protein sequence ID" value="MBC9813554.1"/>
    <property type="molecule type" value="Genomic_DNA"/>
</dbReference>
<dbReference type="Proteomes" id="UP000652681">
    <property type="component" value="Unassembled WGS sequence"/>
</dbReference>
<dbReference type="AlphaFoldDB" id="A0A8J6TTX8"/>
<feature type="DNA-binding region" description="OmpR/PhoB-type" evidence="7">
    <location>
        <begin position="132"/>
        <end position="227"/>
    </location>
</feature>
<evidence type="ECO:0000256" key="4">
    <source>
        <dbReference type="ARBA" id="ARBA00023125"/>
    </source>
</evidence>
<proteinExistence type="predicted"/>
<dbReference type="PROSITE" id="PS50110">
    <property type="entry name" value="RESPONSE_REGULATORY"/>
    <property type="match status" value="1"/>
</dbReference>
<organism evidence="10 11">
    <name type="scientific">Taishania pollutisoli</name>
    <dbReference type="NCBI Taxonomy" id="2766479"/>
    <lineage>
        <taxon>Bacteria</taxon>
        <taxon>Pseudomonadati</taxon>
        <taxon>Bacteroidota</taxon>
        <taxon>Flavobacteriia</taxon>
        <taxon>Flavobacteriales</taxon>
        <taxon>Crocinitomicaceae</taxon>
        <taxon>Taishania</taxon>
    </lineage>
</organism>